<name>A0A9E6XV56_9ACTN</name>
<keyword evidence="3" id="KW-1185">Reference proteome</keyword>
<dbReference type="EMBL" id="CP087164">
    <property type="protein sequence ID" value="UGS35013.1"/>
    <property type="molecule type" value="Genomic_DNA"/>
</dbReference>
<gene>
    <name evidence="2" type="ORF">DSM104329_01397</name>
</gene>
<dbReference type="PANTHER" id="PTHR13887">
    <property type="entry name" value="GLUTATHIONE S-TRANSFERASE KAPPA"/>
    <property type="match status" value="1"/>
</dbReference>
<dbReference type="Gene3D" id="3.40.30.10">
    <property type="entry name" value="Glutaredoxin"/>
    <property type="match status" value="1"/>
</dbReference>
<dbReference type="AlphaFoldDB" id="A0A9E6XV56"/>
<protein>
    <recommendedName>
        <fullName evidence="1">DSBA-like thioredoxin domain-containing protein</fullName>
    </recommendedName>
</protein>
<dbReference type="PANTHER" id="PTHR13887:SF41">
    <property type="entry name" value="THIOREDOXIN SUPERFAMILY PROTEIN"/>
    <property type="match status" value="1"/>
</dbReference>
<feature type="domain" description="DSBA-like thioredoxin" evidence="1">
    <location>
        <begin position="4"/>
        <end position="195"/>
    </location>
</feature>
<dbReference type="SUPFAM" id="SSF52833">
    <property type="entry name" value="Thioredoxin-like"/>
    <property type="match status" value="1"/>
</dbReference>
<dbReference type="InterPro" id="IPR036249">
    <property type="entry name" value="Thioredoxin-like_sf"/>
</dbReference>
<evidence type="ECO:0000259" key="1">
    <source>
        <dbReference type="Pfam" id="PF01323"/>
    </source>
</evidence>
<dbReference type="KEGG" id="sbae:DSM104329_01397"/>
<evidence type="ECO:0000313" key="2">
    <source>
        <dbReference type="EMBL" id="UGS35013.1"/>
    </source>
</evidence>
<proteinExistence type="predicted"/>
<organism evidence="2 3">
    <name type="scientific">Capillimicrobium parvum</name>
    <dbReference type="NCBI Taxonomy" id="2884022"/>
    <lineage>
        <taxon>Bacteria</taxon>
        <taxon>Bacillati</taxon>
        <taxon>Actinomycetota</taxon>
        <taxon>Thermoleophilia</taxon>
        <taxon>Solirubrobacterales</taxon>
        <taxon>Capillimicrobiaceae</taxon>
        <taxon>Capillimicrobium</taxon>
    </lineage>
</organism>
<dbReference type="Proteomes" id="UP001162834">
    <property type="component" value="Chromosome"/>
</dbReference>
<dbReference type="InterPro" id="IPR001853">
    <property type="entry name" value="DSBA-like_thioredoxin_dom"/>
</dbReference>
<sequence length="204" mass="21985">MPVTLDVWSDLVCPWCYIGKRRLSAALAGEEPGSVLVRWHAFQLQPELPAEGVAATAYFAAKFGGEERVRAIQDRVTAVAQDVGLDLRFDRQERAPNTLLAHRAVKLVRDPEAAIETLFAAHFAEGEDIGDRETVLRLLPDVDPAALDRGEGARAVDDDLEVAQQIGVTGVPFFVAGGRVAVSGAHEPELLRKVIAAGREQAAA</sequence>
<evidence type="ECO:0000313" key="3">
    <source>
        <dbReference type="Proteomes" id="UP001162834"/>
    </source>
</evidence>
<reference evidence="2" key="1">
    <citation type="journal article" date="2022" name="Int. J. Syst. Evol. Microbiol.">
        <title>Pseudomonas aegrilactucae sp. nov. and Pseudomonas morbosilactucae sp. nov., pathogens causing bacterial rot of lettuce in Japan.</title>
        <authorList>
            <person name="Sawada H."/>
            <person name="Fujikawa T."/>
            <person name="Satou M."/>
        </authorList>
    </citation>
    <scope>NUCLEOTIDE SEQUENCE</scope>
    <source>
        <strain evidence="2">0166_1</strain>
    </source>
</reference>
<dbReference type="Pfam" id="PF01323">
    <property type="entry name" value="DSBA"/>
    <property type="match status" value="1"/>
</dbReference>
<dbReference type="GO" id="GO:0016491">
    <property type="term" value="F:oxidoreductase activity"/>
    <property type="evidence" value="ECO:0007669"/>
    <property type="project" value="InterPro"/>
</dbReference>
<dbReference type="CDD" id="cd03024">
    <property type="entry name" value="DsbA_FrnE"/>
    <property type="match status" value="1"/>
</dbReference>
<accession>A0A9E6XV56</accession>
<dbReference type="RefSeq" id="WP_259314677.1">
    <property type="nucleotide sequence ID" value="NZ_CP087164.1"/>
</dbReference>